<dbReference type="Pfam" id="PF02653">
    <property type="entry name" value="BPD_transp_2"/>
    <property type="match status" value="1"/>
</dbReference>
<dbReference type="Proteomes" id="UP000007564">
    <property type="component" value="Chromosome"/>
</dbReference>
<dbReference type="HOGENOM" id="CLU_031365_2_0_4"/>
<keyword evidence="4 6" id="KW-1133">Transmembrane helix</keyword>
<feature type="transmembrane region" description="Helical" evidence="6">
    <location>
        <begin position="219"/>
        <end position="242"/>
    </location>
</feature>
<feature type="transmembrane region" description="Helical" evidence="6">
    <location>
        <begin position="248"/>
        <end position="265"/>
    </location>
</feature>
<dbReference type="GO" id="GO:0015658">
    <property type="term" value="F:branched-chain amino acid transmembrane transporter activity"/>
    <property type="evidence" value="ECO:0007669"/>
    <property type="project" value="InterPro"/>
</dbReference>
<feature type="transmembrane region" description="Helical" evidence="6">
    <location>
        <begin position="37"/>
        <end position="58"/>
    </location>
</feature>
<feature type="transmembrane region" description="Helical" evidence="6">
    <location>
        <begin position="70"/>
        <end position="87"/>
    </location>
</feature>
<keyword evidence="3 6" id="KW-0812">Transmembrane</keyword>
<keyword evidence="2" id="KW-1003">Cell membrane</keyword>
<dbReference type="AlphaFoldDB" id="A0A0C6P8W4"/>
<dbReference type="KEGG" id="bbh:BN112_2866"/>
<proteinExistence type="predicted"/>
<organism evidence="7 8">
    <name type="scientific">Bordetella bronchiseptica 253</name>
    <dbReference type="NCBI Taxonomy" id="568707"/>
    <lineage>
        <taxon>Bacteria</taxon>
        <taxon>Pseudomonadati</taxon>
        <taxon>Pseudomonadota</taxon>
        <taxon>Betaproteobacteria</taxon>
        <taxon>Burkholderiales</taxon>
        <taxon>Alcaligenaceae</taxon>
        <taxon>Bordetella</taxon>
    </lineage>
</organism>
<feature type="transmembrane region" description="Helical" evidence="6">
    <location>
        <begin position="93"/>
        <end position="114"/>
    </location>
</feature>
<evidence type="ECO:0000256" key="3">
    <source>
        <dbReference type="ARBA" id="ARBA00022692"/>
    </source>
</evidence>
<evidence type="ECO:0000256" key="1">
    <source>
        <dbReference type="ARBA" id="ARBA00004651"/>
    </source>
</evidence>
<dbReference type="InterPro" id="IPR043428">
    <property type="entry name" value="LivM-like"/>
</dbReference>
<feature type="transmembrane region" description="Helical" evidence="6">
    <location>
        <begin position="12"/>
        <end position="31"/>
    </location>
</feature>
<dbReference type="GO" id="GO:0005886">
    <property type="term" value="C:plasma membrane"/>
    <property type="evidence" value="ECO:0007669"/>
    <property type="project" value="UniProtKB-SubCell"/>
</dbReference>
<evidence type="ECO:0000256" key="5">
    <source>
        <dbReference type="ARBA" id="ARBA00023136"/>
    </source>
</evidence>
<dbReference type="PANTHER" id="PTHR30482">
    <property type="entry name" value="HIGH-AFFINITY BRANCHED-CHAIN AMINO ACID TRANSPORT SYSTEM PERMEASE"/>
    <property type="match status" value="1"/>
</dbReference>
<feature type="transmembrane region" description="Helical" evidence="6">
    <location>
        <begin position="121"/>
        <end position="139"/>
    </location>
</feature>
<evidence type="ECO:0000256" key="4">
    <source>
        <dbReference type="ARBA" id="ARBA00022989"/>
    </source>
</evidence>
<dbReference type="PANTHER" id="PTHR30482:SF20">
    <property type="entry name" value="HIGH-AFFINITY BRANCHED-CHAIN AMINO ACID TRANSPORT SYSTEM PERMEASE PROTEIN LIVM"/>
    <property type="match status" value="1"/>
</dbReference>
<dbReference type="OrthoDB" id="9814461at2"/>
<dbReference type="EMBL" id="HE965806">
    <property type="protein sequence ID" value="CCJ54783.1"/>
    <property type="molecule type" value="Genomic_DNA"/>
</dbReference>
<sequence>MFSKLTDSFRQQGTTLWCIAALVVVAAAVAAPWMNPYYTRVMTMGLMCGYLAASWNLIGGYAGQMSLGHALFFAIGSYSVALLARMPDVPLVAAFPLAILVSVGLAWIIATICFRYALRGIYFAVGTLLLAEIARILVINSDVLGRSQGLQIPGMQGALNFSFGSDLPFFYIFLGISIALALGSLALERCKLGYDLVALREQEEGAQALGVDVAAIKRLAFVLSAALTCVGGVIYAGLVRYVEPGYDLSLSITLFMVMGAVLGGRGTALGPFLGGVVMVIVQETLITVGSAFGTTSVSALAQMIYGLFFVVILLVFPRGIVGQLLHRRVDRKATRLPASATPEAS</sequence>
<evidence type="ECO:0000256" key="6">
    <source>
        <dbReference type="SAM" id="Phobius"/>
    </source>
</evidence>
<feature type="transmembrane region" description="Helical" evidence="6">
    <location>
        <begin position="304"/>
        <end position="325"/>
    </location>
</feature>
<evidence type="ECO:0000313" key="7">
    <source>
        <dbReference type="EMBL" id="CCJ54783.1"/>
    </source>
</evidence>
<comment type="subcellular location">
    <subcellularLocation>
        <location evidence="1">Cell membrane</location>
        <topology evidence="1">Multi-pass membrane protein</topology>
    </subcellularLocation>
</comment>
<dbReference type="CDD" id="cd06581">
    <property type="entry name" value="TM_PBP1_LivM_like"/>
    <property type="match status" value="1"/>
</dbReference>
<keyword evidence="5 6" id="KW-0472">Membrane</keyword>
<evidence type="ECO:0000313" key="8">
    <source>
        <dbReference type="Proteomes" id="UP000007564"/>
    </source>
</evidence>
<accession>A0A0C6P8W4</accession>
<reference evidence="7 8" key="1">
    <citation type="journal article" date="2012" name="BMC Genomics">
        <title>Comparative genomics of the classical Bordetella subspecies: the evolution and exchange of virulence-associated diversity amongst closely related pathogens.</title>
        <authorList>
            <person name="Park J."/>
            <person name="Zhang Y."/>
            <person name="Buboltz A.M."/>
            <person name="Zhang X."/>
            <person name="Schuster S.C."/>
            <person name="Ahuja U."/>
            <person name="Liu M."/>
            <person name="Miller J.F."/>
            <person name="Sebaihia M."/>
            <person name="Bentley S.D."/>
            <person name="Parkhill J."/>
            <person name="Harvill E.T."/>
        </authorList>
    </citation>
    <scope>NUCLEOTIDE SEQUENCE [LARGE SCALE GENOMIC DNA]</scope>
    <source>
        <strain evidence="7 8">253</strain>
    </source>
</reference>
<protein>
    <submittedName>
        <fullName evidence="7">Putative branched-chain amino acid transport system permease</fullName>
    </submittedName>
</protein>
<feature type="transmembrane region" description="Helical" evidence="6">
    <location>
        <begin position="272"/>
        <end position="292"/>
    </location>
</feature>
<evidence type="ECO:0000256" key="2">
    <source>
        <dbReference type="ARBA" id="ARBA00022475"/>
    </source>
</evidence>
<gene>
    <name evidence="7" type="ORF">BN112_2866</name>
</gene>
<name>A0A0C6P8W4_BORBO</name>
<feature type="transmembrane region" description="Helical" evidence="6">
    <location>
        <begin position="169"/>
        <end position="187"/>
    </location>
</feature>
<dbReference type="InterPro" id="IPR001851">
    <property type="entry name" value="ABC_transp_permease"/>
</dbReference>